<dbReference type="AlphaFoldDB" id="A0A7L6AND3"/>
<dbReference type="KEGG" id="this:HZT40_02135"/>
<sequence length="90" mass="9697">MKRIIVGIVIAIASSAANSKGWSFDSFDWNWSPNMNWSSADYQATASTGEVPAWGGGLPGTIPSWGAVPFGAMAWRNQSGFPFNWNNGLE</sequence>
<evidence type="ECO:0000313" key="3">
    <source>
        <dbReference type="Proteomes" id="UP000510621"/>
    </source>
</evidence>
<protein>
    <submittedName>
        <fullName evidence="2">Uncharacterized protein</fullName>
    </submittedName>
</protein>
<evidence type="ECO:0000313" key="2">
    <source>
        <dbReference type="EMBL" id="QLQ30611.1"/>
    </source>
</evidence>
<accession>A0A7L6AND3</accession>
<feature type="signal peptide" evidence="1">
    <location>
        <begin position="1"/>
        <end position="19"/>
    </location>
</feature>
<dbReference type="EMBL" id="CP059265">
    <property type="protein sequence ID" value="QLQ30611.1"/>
    <property type="molecule type" value="Genomic_DNA"/>
</dbReference>
<feature type="chain" id="PRO_5029701500" evidence="1">
    <location>
        <begin position="20"/>
        <end position="90"/>
    </location>
</feature>
<name>A0A7L6AND3_9GAMM</name>
<dbReference type="Proteomes" id="UP000510621">
    <property type="component" value="Chromosome"/>
</dbReference>
<organism evidence="2 3">
    <name type="scientific">Candidatus Thiothrix singaporensis</name>
    <dbReference type="NCBI Taxonomy" id="2799669"/>
    <lineage>
        <taxon>Bacteria</taxon>
        <taxon>Pseudomonadati</taxon>
        <taxon>Pseudomonadota</taxon>
        <taxon>Gammaproteobacteria</taxon>
        <taxon>Thiotrichales</taxon>
        <taxon>Thiotrichaceae</taxon>
        <taxon>Thiothrix</taxon>
    </lineage>
</organism>
<gene>
    <name evidence="2" type="ORF">HZT40_02135</name>
</gene>
<reference evidence="2" key="1">
    <citation type="submission" date="2020-06" db="EMBL/GenBank/DDBJ databases">
        <title>Analysis procedures for assessing recovery of high quality, complete, closed genomes from Nanopore long read metagenome sequencing.</title>
        <authorList>
            <person name="Bessarab I."/>
            <person name="Arumugam K."/>
            <person name="Haryono M."/>
            <person name="Liu X."/>
            <person name="Roy S."/>
            <person name="Zuniga-Montanez R.E."/>
            <person name="Qiu G."/>
            <person name="Drautz-Moses D.I."/>
            <person name="Law Y.Y."/>
            <person name="Wuertz S."/>
            <person name="Lauro F.M."/>
            <person name="Huson D.H."/>
            <person name="Williams R.B."/>
        </authorList>
    </citation>
    <scope>NUCLEOTIDE SEQUENCE [LARGE SCALE GENOMIC DNA]</scope>
    <source>
        <strain evidence="2">SSD2</strain>
    </source>
</reference>
<evidence type="ECO:0000256" key="1">
    <source>
        <dbReference type="SAM" id="SignalP"/>
    </source>
</evidence>
<keyword evidence="1" id="KW-0732">Signal</keyword>
<proteinExistence type="predicted"/>
<keyword evidence="3" id="KW-1185">Reference proteome</keyword>